<keyword evidence="8" id="KW-0378">Hydrolase</keyword>
<proteinExistence type="predicted"/>
<keyword evidence="3" id="KW-1003">Cell membrane</keyword>
<evidence type="ECO:0000256" key="2">
    <source>
        <dbReference type="ARBA" id="ARBA00022448"/>
    </source>
</evidence>
<dbReference type="PROSITE" id="PS00211">
    <property type="entry name" value="ABC_TRANSPORTER_1"/>
    <property type="match status" value="1"/>
</dbReference>
<feature type="domain" description="ABC transporter" evidence="7">
    <location>
        <begin position="2"/>
        <end position="239"/>
    </location>
</feature>
<dbReference type="SMART" id="SM00382">
    <property type="entry name" value="AAA"/>
    <property type="match status" value="1"/>
</dbReference>
<reference evidence="8 9" key="1">
    <citation type="submission" date="2014-03" db="EMBL/GenBank/DDBJ databases">
        <title>Genomics of Bifidobacteria.</title>
        <authorList>
            <person name="Ventura M."/>
            <person name="Milani C."/>
            <person name="Lugli G.A."/>
        </authorList>
    </citation>
    <scope>NUCLEOTIDE SEQUENCE [LARGE SCALE GENOMIC DNA]</scope>
    <source>
        <strain evidence="8 9">LMG 11341</strain>
    </source>
</reference>
<dbReference type="PROSITE" id="PS50893">
    <property type="entry name" value="ABC_TRANSPORTER_2"/>
    <property type="match status" value="1"/>
</dbReference>
<evidence type="ECO:0000256" key="5">
    <source>
        <dbReference type="ARBA" id="ARBA00022840"/>
    </source>
</evidence>
<dbReference type="InterPro" id="IPR030679">
    <property type="entry name" value="ABC_ATPase_HisP-typ"/>
</dbReference>
<dbReference type="PIRSF" id="PIRSF039085">
    <property type="entry name" value="ABC_ATPase_HisP"/>
    <property type="match status" value="1"/>
</dbReference>
<evidence type="ECO:0000259" key="7">
    <source>
        <dbReference type="PROSITE" id="PS50893"/>
    </source>
</evidence>
<dbReference type="InterPro" id="IPR003439">
    <property type="entry name" value="ABC_transporter-like_ATP-bd"/>
</dbReference>
<dbReference type="Proteomes" id="UP000029060">
    <property type="component" value="Unassembled WGS sequence"/>
</dbReference>
<evidence type="ECO:0000256" key="3">
    <source>
        <dbReference type="ARBA" id="ARBA00022475"/>
    </source>
</evidence>
<comment type="caution">
    <text evidence="8">The sequence shown here is derived from an EMBL/GenBank/DDBJ whole genome shotgun (WGS) entry which is preliminary data.</text>
</comment>
<comment type="subcellular location">
    <subcellularLocation>
        <location evidence="1">Cell membrane</location>
        <topology evidence="1">Peripheral membrane protein</topology>
    </subcellularLocation>
</comment>
<dbReference type="CDD" id="cd03262">
    <property type="entry name" value="ABC_HisP_GlnQ"/>
    <property type="match status" value="1"/>
</dbReference>
<keyword evidence="4" id="KW-0547">Nucleotide-binding</keyword>
<dbReference type="GO" id="GO:0004553">
    <property type="term" value="F:hydrolase activity, hydrolyzing O-glycosyl compounds"/>
    <property type="evidence" value="ECO:0007669"/>
    <property type="project" value="InterPro"/>
</dbReference>
<keyword evidence="5 8" id="KW-0067">ATP-binding</keyword>
<dbReference type="GO" id="GO:0015424">
    <property type="term" value="F:ABC-type amino acid transporter activity"/>
    <property type="evidence" value="ECO:0007669"/>
    <property type="project" value="InterPro"/>
</dbReference>
<dbReference type="RefSeq" id="WP_033523120.1">
    <property type="nucleotide sequence ID" value="NZ_JGZC01000002.1"/>
</dbReference>
<protein>
    <submittedName>
        <fullName evidence="8">Amino acid ABC transporter ATP-binding protein</fullName>
        <ecNumber evidence="8">3.6.3.32</ecNumber>
    </submittedName>
</protein>
<dbReference type="AlphaFoldDB" id="A0A087BK52"/>
<dbReference type="InterPro" id="IPR050086">
    <property type="entry name" value="MetN_ABC_transporter-like"/>
</dbReference>
<evidence type="ECO:0000256" key="4">
    <source>
        <dbReference type="ARBA" id="ARBA00022741"/>
    </source>
</evidence>
<dbReference type="eggNOG" id="COG1126">
    <property type="taxonomic scope" value="Bacteria"/>
</dbReference>
<evidence type="ECO:0000313" key="8">
    <source>
        <dbReference type="EMBL" id="KFI71402.1"/>
    </source>
</evidence>
<dbReference type="EC" id="3.6.3.32" evidence="8"/>
<dbReference type="GO" id="GO:0016887">
    <property type="term" value="F:ATP hydrolysis activity"/>
    <property type="evidence" value="ECO:0007669"/>
    <property type="project" value="InterPro"/>
</dbReference>
<evidence type="ECO:0000256" key="1">
    <source>
        <dbReference type="ARBA" id="ARBA00004202"/>
    </source>
</evidence>
<dbReference type="InterPro" id="IPR027417">
    <property type="entry name" value="P-loop_NTPase"/>
</dbReference>
<evidence type="ECO:0000256" key="6">
    <source>
        <dbReference type="ARBA" id="ARBA00023136"/>
    </source>
</evidence>
<dbReference type="GO" id="GO:0005524">
    <property type="term" value="F:ATP binding"/>
    <property type="evidence" value="ECO:0007669"/>
    <property type="project" value="UniProtKB-KW"/>
</dbReference>
<dbReference type="PANTHER" id="PTHR43166">
    <property type="entry name" value="AMINO ACID IMPORT ATP-BINDING PROTEIN"/>
    <property type="match status" value="1"/>
</dbReference>
<dbReference type="GO" id="GO:0005975">
    <property type="term" value="P:carbohydrate metabolic process"/>
    <property type="evidence" value="ECO:0007669"/>
    <property type="project" value="InterPro"/>
</dbReference>
<dbReference type="InterPro" id="IPR001579">
    <property type="entry name" value="Glyco_hydro_18_chit_AS"/>
</dbReference>
<dbReference type="Pfam" id="PF00005">
    <property type="entry name" value="ABC_tran"/>
    <property type="match status" value="1"/>
</dbReference>
<dbReference type="Gene3D" id="3.40.50.300">
    <property type="entry name" value="P-loop containing nucleotide triphosphate hydrolases"/>
    <property type="match status" value="1"/>
</dbReference>
<dbReference type="SUPFAM" id="SSF52540">
    <property type="entry name" value="P-loop containing nucleoside triphosphate hydrolases"/>
    <property type="match status" value="1"/>
</dbReference>
<sequence length="256" mass="28721">MIKIRNLVKRFNKHTVLDGIDLDIEPGEVVAFIGPSGTGKSTFLCSLNLLEKPDSGTIQFDDTTYDLAHISKKETLRLRRNTSMVFQSFNLFKNRTVLENVEEGLRVVKKLPKAEVKEHALAELRNVGLEAYQDHYPQHLSGGQQQRVAIARALSMKPELLLLDEPTSALDPERVKEVQDTITLAAQGGNTMLLVSHEMGFVRKIASRVLFIENGKIVEQGNPEEIFSHPKTPRLRSFLSDFESYDSKPVVLSPLA</sequence>
<dbReference type="PROSITE" id="PS01095">
    <property type="entry name" value="GH18_1"/>
    <property type="match status" value="1"/>
</dbReference>
<dbReference type="InterPro" id="IPR003593">
    <property type="entry name" value="AAA+_ATPase"/>
</dbReference>
<keyword evidence="9" id="KW-1185">Reference proteome</keyword>
<keyword evidence="6" id="KW-0472">Membrane</keyword>
<organism evidence="8 9">
    <name type="scientific">Bifidobacterium merycicum</name>
    <dbReference type="NCBI Taxonomy" id="78345"/>
    <lineage>
        <taxon>Bacteria</taxon>
        <taxon>Bacillati</taxon>
        <taxon>Actinomycetota</taxon>
        <taxon>Actinomycetes</taxon>
        <taxon>Bifidobacteriales</taxon>
        <taxon>Bifidobacteriaceae</taxon>
        <taxon>Bifidobacterium</taxon>
    </lineage>
</organism>
<gene>
    <name evidence="8" type="ORF">BMERY_1663</name>
</gene>
<evidence type="ECO:0000313" key="9">
    <source>
        <dbReference type="Proteomes" id="UP000029060"/>
    </source>
</evidence>
<dbReference type="PANTHER" id="PTHR43166:SF35">
    <property type="entry name" value="L-CYSTINE IMPORT ATP-BINDING PROTEIN TCYN"/>
    <property type="match status" value="1"/>
</dbReference>
<dbReference type="GO" id="GO:0005886">
    <property type="term" value="C:plasma membrane"/>
    <property type="evidence" value="ECO:0007669"/>
    <property type="project" value="UniProtKB-SubCell"/>
</dbReference>
<dbReference type="STRING" id="78345.BMERY_1663"/>
<keyword evidence="2" id="KW-0813">Transport</keyword>
<name>A0A087BK52_9BIFI</name>
<accession>A0A087BK52</accession>
<dbReference type="InterPro" id="IPR017871">
    <property type="entry name" value="ABC_transporter-like_CS"/>
</dbReference>
<dbReference type="EMBL" id="JGZC01000002">
    <property type="protein sequence ID" value="KFI71402.1"/>
    <property type="molecule type" value="Genomic_DNA"/>
</dbReference>
<dbReference type="OrthoDB" id="9802264at2"/>